<evidence type="ECO:0000313" key="11">
    <source>
        <dbReference type="Proteomes" id="UP001389717"/>
    </source>
</evidence>
<dbReference type="CDD" id="cd19499">
    <property type="entry name" value="RecA-like_ClpB_Hsp104-like"/>
    <property type="match status" value="1"/>
</dbReference>
<dbReference type="CDD" id="cd00009">
    <property type="entry name" value="AAA"/>
    <property type="match status" value="1"/>
</dbReference>
<comment type="caution">
    <text evidence="10">The sequence shown here is derived from an EMBL/GenBank/DDBJ whole genome shotgun (WGS) entry which is preliminary data.</text>
</comment>
<dbReference type="RefSeq" id="WP_341986201.1">
    <property type="nucleotide sequence ID" value="NZ_JBBYAF010000067.1"/>
</dbReference>
<dbReference type="InterPro" id="IPR036628">
    <property type="entry name" value="Clp_N_dom_sf"/>
</dbReference>
<evidence type="ECO:0000256" key="5">
    <source>
        <dbReference type="PROSITE-ProRule" id="PRU01251"/>
    </source>
</evidence>
<dbReference type="InterPro" id="IPR001943">
    <property type="entry name" value="UVR_dom"/>
</dbReference>
<dbReference type="PROSITE" id="PS00870">
    <property type="entry name" value="CLPAB_1"/>
    <property type="match status" value="1"/>
</dbReference>
<dbReference type="InterPro" id="IPR004176">
    <property type="entry name" value="Clp_R_N"/>
</dbReference>
<evidence type="ECO:0000256" key="6">
    <source>
        <dbReference type="RuleBase" id="RU004432"/>
    </source>
</evidence>
<comment type="similarity">
    <text evidence="6">Belongs to the ClpA/ClpB family.</text>
</comment>
<dbReference type="InterPro" id="IPR001270">
    <property type="entry name" value="ClpA/B"/>
</dbReference>
<dbReference type="Pfam" id="PF17871">
    <property type="entry name" value="AAA_lid_9"/>
    <property type="match status" value="1"/>
</dbReference>
<dbReference type="Pfam" id="PF00004">
    <property type="entry name" value="AAA"/>
    <property type="match status" value="1"/>
</dbReference>
<dbReference type="InterPro" id="IPR003593">
    <property type="entry name" value="AAA+_ATPase"/>
</dbReference>
<keyword evidence="1 5" id="KW-0677">Repeat</keyword>
<sequence length="813" mass="90415">MMFGRFTERAQKVLALAQEEAIRLAHSNIGTEHILLGLVREGEGIAAKALTALGLSPEKIQKEVEGLIGKGTEKSQTIHYTPRAKKVIELSMDEARKLGHSYVGTEHILLGLIREGEGVAARVLGNLGVSLNKARQQVLQLLGSNDSNNHQGGGNANANTPTLDSLARDLTAIAREGSLDPVIGRSKEIQRVIEVLSRRTKNNPVLIGEPGVGKTAIAEGLAQQIIANEVPEILRDKRVMTLDMGTVVAGTKYRGEFEDRLKKVMDEIRQAGNIILFIDELHTLIGAGGAEGAIDASNILKPSLARGELQCIGATTLDEYRKYIEKDAALERRFQPIQVNEPTAEESIQILKGLRDRYEAHHRVSITDDAIDAAVKLSDRYISDRFLPDKAIDLIDEAGSKVRLRSYTTPPNLKELESRLEEIRKEKDAAVQSQEFEKAASLRDTEQKLREELEETKNTWKEKQGQENTEVTVEDIATVVSNWTGVPVSKLAQTETDRLLKLEEILHSRVIGQSEAVVAVSKAVRRARAGLKDPKRPIGSFIFLGPTGVGKTELARALAESMFGDEEAMIRIDMSEYMEKHSTSRLVGSPPGYVGYDEGGQLTEKVRRKPYSVILLDEIEKAHPDVFNILLQVLEDGRLTDSKGRTVDFRNTVLIMTSNVGAQSLKSNKYVGFNIQDGKQDYKDMKGKVMEELKRAFRPEFLNRIDEIIVFHSLEKEHLKEIVTLMSDQLTKRLKEQDIHIELSGAAKEKIADEGFDPEYGARPLRRAIQKHVEDKLSEELLRGKVLTGQSIEIDVEDNEFTVKVKEEANSTT</sequence>
<keyword evidence="4 6" id="KW-0143">Chaperone</keyword>
<dbReference type="Pfam" id="PF10431">
    <property type="entry name" value="ClpB_D2-small"/>
    <property type="match status" value="1"/>
</dbReference>
<dbReference type="Gene3D" id="3.40.50.300">
    <property type="entry name" value="P-loop containing nucleotide triphosphate hydrolases"/>
    <property type="match status" value="2"/>
</dbReference>
<keyword evidence="10" id="KW-0645">Protease</keyword>
<evidence type="ECO:0000259" key="9">
    <source>
        <dbReference type="PROSITE" id="PS51903"/>
    </source>
</evidence>
<dbReference type="PROSITE" id="PS51903">
    <property type="entry name" value="CLP_R"/>
    <property type="match status" value="1"/>
</dbReference>
<dbReference type="EMBL" id="JBBYAF010000067">
    <property type="protein sequence ID" value="MEL3974653.1"/>
    <property type="molecule type" value="Genomic_DNA"/>
</dbReference>
<keyword evidence="7" id="KW-0175">Coiled coil</keyword>
<keyword evidence="2 6" id="KW-0547">Nucleotide-binding</keyword>
<protein>
    <submittedName>
        <fullName evidence="10">ATP-dependent protease ATP-binding subunit ClpC</fullName>
    </submittedName>
</protein>
<dbReference type="PANTHER" id="PTHR11638">
    <property type="entry name" value="ATP-DEPENDENT CLP PROTEASE"/>
    <property type="match status" value="1"/>
</dbReference>
<keyword evidence="11" id="KW-1185">Reference proteome</keyword>
<dbReference type="PRINTS" id="PR00300">
    <property type="entry name" value="CLPPROTEASEA"/>
</dbReference>
<dbReference type="Gene3D" id="1.10.8.60">
    <property type="match status" value="2"/>
</dbReference>
<reference evidence="10 11" key="1">
    <citation type="submission" date="2024-04" db="EMBL/GenBank/DDBJ databases">
        <title>Bacillus oryzaecorticis sp. nov., a moderately halophilic bacterium isolated from rice husks.</title>
        <authorList>
            <person name="Zhu H.-S."/>
        </authorList>
    </citation>
    <scope>NUCLEOTIDE SEQUENCE [LARGE SCALE GENOMIC DNA]</scope>
    <source>
        <strain evidence="10 11">ZC255</strain>
    </source>
</reference>
<dbReference type="Proteomes" id="UP001389717">
    <property type="component" value="Unassembled WGS sequence"/>
</dbReference>
<dbReference type="GO" id="GO:0008233">
    <property type="term" value="F:peptidase activity"/>
    <property type="evidence" value="ECO:0007669"/>
    <property type="project" value="UniProtKB-KW"/>
</dbReference>
<dbReference type="PANTHER" id="PTHR11638:SF18">
    <property type="entry name" value="HEAT SHOCK PROTEIN 104"/>
    <property type="match status" value="1"/>
</dbReference>
<evidence type="ECO:0000313" key="10">
    <source>
        <dbReference type="EMBL" id="MEL3974653.1"/>
    </source>
</evidence>
<dbReference type="InterPro" id="IPR018368">
    <property type="entry name" value="ClpA/B_CS1"/>
</dbReference>
<name>A0ABU9KF31_9BACI</name>
<dbReference type="SMART" id="SM01086">
    <property type="entry name" value="ClpB_D2-small"/>
    <property type="match status" value="1"/>
</dbReference>
<dbReference type="SUPFAM" id="SSF52540">
    <property type="entry name" value="P-loop containing nucleoside triphosphate hydrolases"/>
    <property type="match status" value="2"/>
</dbReference>
<dbReference type="InterPro" id="IPR041546">
    <property type="entry name" value="ClpA/ClpB_AAA_lid"/>
</dbReference>
<gene>
    <name evidence="10" type="primary">clpC</name>
    <name evidence="10" type="synonym">mecB</name>
    <name evidence="10" type="ORF">AAEO50_20400</name>
</gene>
<evidence type="ECO:0000256" key="1">
    <source>
        <dbReference type="ARBA" id="ARBA00022737"/>
    </source>
</evidence>
<dbReference type="InterPro" id="IPR028299">
    <property type="entry name" value="ClpA/B_CS2"/>
</dbReference>
<dbReference type="InterPro" id="IPR027417">
    <property type="entry name" value="P-loop_NTPase"/>
</dbReference>
<evidence type="ECO:0000256" key="7">
    <source>
        <dbReference type="SAM" id="Coils"/>
    </source>
</evidence>
<evidence type="ECO:0000259" key="8">
    <source>
        <dbReference type="PROSITE" id="PS50151"/>
    </source>
</evidence>
<organism evidence="10 11">
    <name type="scientific">Rossellomorea oryzaecorticis</name>
    <dbReference type="NCBI Taxonomy" id="1396505"/>
    <lineage>
        <taxon>Bacteria</taxon>
        <taxon>Bacillati</taxon>
        <taxon>Bacillota</taxon>
        <taxon>Bacilli</taxon>
        <taxon>Bacillales</taxon>
        <taxon>Bacillaceae</taxon>
        <taxon>Rossellomorea</taxon>
    </lineage>
</organism>
<proteinExistence type="inferred from homology"/>
<dbReference type="Pfam" id="PF02861">
    <property type="entry name" value="Clp_N"/>
    <property type="match status" value="1"/>
</dbReference>
<dbReference type="Gene3D" id="1.10.1780.10">
    <property type="entry name" value="Clp, N-terminal domain"/>
    <property type="match status" value="1"/>
</dbReference>
<dbReference type="SUPFAM" id="SSF81923">
    <property type="entry name" value="Double Clp-N motif"/>
    <property type="match status" value="1"/>
</dbReference>
<feature type="domain" description="UVR" evidence="8">
    <location>
        <begin position="417"/>
        <end position="452"/>
    </location>
</feature>
<dbReference type="Gene3D" id="4.10.860.10">
    <property type="entry name" value="UVR domain"/>
    <property type="match status" value="1"/>
</dbReference>
<accession>A0ABU9KF31</accession>
<dbReference type="Pfam" id="PF07724">
    <property type="entry name" value="AAA_2"/>
    <property type="match status" value="1"/>
</dbReference>
<evidence type="ECO:0000256" key="2">
    <source>
        <dbReference type="ARBA" id="ARBA00022741"/>
    </source>
</evidence>
<dbReference type="SMART" id="SM00382">
    <property type="entry name" value="AAA"/>
    <property type="match status" value="2"/>
</dbReference>
<dbReference type="GO" id="GO:0006508">
    <property type="term" value="P:proteolysis"/>
    <property type="evidence" value="ECO:0007669"/>
    <property type="project" value="UniProtKB-KW"/>
</dbReference>
<feature type="coiled-coil region" evidence="7">
    <location>
        <begin position="413"/>
        <end position="466"/>
    </location>
</feature>
<dbReference type="InterPro" id="IPR003959">
    <property type="entry name" value="ATPase_AAA_core"/>
</dbReference>
<dbReference type="InterPro" id="IPR019489">
    <property type="entry name" value="Clp_ATPase_C"/>
</dbReference>
<feature type="domain" description="Clp R" evidence="9">
    <location>
        <begin position="3"/>
        <end position="144"/>
    </location>
</feature>
<evidence type="ECO:0000256" key="4">
    <source>
        <dbReference type="ARBA" id="ARBA00023186"/>
    </source>
</evidence>
<dbReference type="InterPro" id="IPR050130">
    <property type="entry name" value="ClpA_ClpB"/>
</dbReference>
<keyword evidence="10" id="KW-0378">Hydrolase</keyword>
<evidence type="ECO:0000256" key="3">
    <source>
        <dbReference type="ARBA" id="ARBA00022840"/>
    </source>
</evidence>
<dbReference type="GO" id="GO:0005524">
    <property type="term" value="F:ATP binding"/>
    <property type="evidence" value="ECO:0007669"/>
    <property type="project" value="UniProtKB-KW"/>
</dbReference>
<dbReference type="PROSITE" id="PS00871">
    <property type="entry name" value="CLPAB_2"/>
    <property type="match status" value="1"/>
</dbReference>
<dbReference type="PROSITE" id="PS50151">
    <property type="entry name" value="UVR"/>
    <property type="match status" value="1"/>
</dbReference>
<keyword evidence="3 6" id="KW-0067">ATP-binding</keyword>